<sequence length="367" mass="41729">MKKILIVSSVSRQFYLFEQGNIEVLKSLGYEIHAAANFNDVNERLDTLDIIRHHFDIERSPFSFKNSKAYYQLKHIMKSEKFDAIHCHSPIGGVLARLAAKAVGNCPVIYTAHGFHFYKGARFINWAIYYPVERLLARYTDHLITINKEDFKKANEFKAGQIHYVPGIGVDTDAFNNTALNREMKRMELGISDDTFVLLSIGELIKRKNLETLIRAIVKLENQNFVLLICGRGVLESFLKELTVSLEIQEKVRFLGFRNDIKEICIASDVFVFPSYQEGLPVSVMEAMSAGLPVIASEIRGNTDLIKNGVGGYLLSPDDINGFSESIQVLLEDAKLRKDMSVKNKDEVKRYDSSIIKNKMREIYSSL</sequence>
<dbReference type="InterPro" id="IPR001296">
    <property type="entry name" value="Glyco_trans_1"/>
</dbReference>
<comment type="caution">
    <text evidence="3">The sequence shown here is derived from an EMBL/GenBank/DDBJ whole genome shotgun (WGS) entry which is preliminary data.</text>
</comment>
<evidence type="ECO:0000259" key="1">
    <source>
        <dbReference type="Pfam" id="PF00534"/>
    </source>
</evidence>
<evidence type="ECO:0000313" key="3">
    <source>
        <dbReference type="EMBL" id="NOU64531.1"/>
    </source>
</evidence>
<gene>
    <name evidence="3" type="ORF">GC096_10870</name>
</gene>
<reference evidence="3 4" key="1">
    <citation type="submission" date="2019-10" db="EMBL/GenBank/DDBJ databases">
        <title>Description of Paenibacillus humi sp. nov.</title>
        <authorList>
            <person name="Carlier A."/>
            <person name="Qi S."/>
        </authorList>
    </citation>
    <scope>NUCLEOTIDE SEQUENCE [LARGE SCALE GENOMIC DNA]</scope>
    <source>
        <strain evidence="3 4">LMG 31461</strain>
    </source>
</reference>
<keyword evidence="4" id="KW-1185">Reference proteome</keyword>
<proteinExistence type="predicted"/>
<dbReference type="InterPro" id="IPR028098">
    <property type="entry name" value="Glyco_trans_4-like_N"/>
</dbReference>
<dbReference type="RefSeq" id="WP_171630256.1">
    <property type="nucleotide sequence ID" value="NZ_WHNY01000035.1"/>
</dbReference>
<dbReference type="PANTHER" id="PTHR45947">
    <property type="entry name" value="SULFOQUINOVOSYL TRANSFERASE SQD2"/>
    <property type="match status" value="1"/>
</dbReference>
<dbReference type="Pfam" id="PF13477">
    <property type="entry name" value="Glyco_trans_4_2"/>
    <property type="match status" value="1"/>
</dbReference>
<feature type="domain" description="Glycosyl transferase family 1" evidence="1">
    <location>
        <begin position="182"/>
        <end position="344"/>
    </location>
</feature>
<dbReference type="CDD" id="cd03808">
    <property type="entry name" value="GT4_CapM-like"/>
    <property type="match status" value="1"/>
</dbReference>
<dbReference type="Proteomes" id="UP000653578">
    <property type="component" value="Unassembled WGS sequence"/>
</dbReference>
<organism evidence="3 4">
    <name type="scientific">Paenibacillus plantarum</name>
    <dbReference type="NCBI Taxonomy" id="2654975"/>
    <lineage>
        <taxon>Bacteria</taxon>
        <taxon>Bacillati</taxon>
        <taxon>Bacillota</taxon>
        <taxon>Bacilli</taxon>
        <taxon>Bacillales</taxon>
        <taxon>Paenibacillaceae</taxon>
        <taxon>Paenibacillus</taxon>
    </lineage>
</organism>
<evidence type="ECO:0000313" key="4">
    <source>
        <dbReference type="Proteomes" id="UP000653578"/>
    </source>
</evidence>
<accession>A0ABX1X8X3</accession>
<dbReference type="Pfam" id="PF00534">
    <property type="entry name" value="Glycos_transf_1"/>
    <property type="match status" value="1"/>
</dbReference>
<dbReference type="PANTHER" id="PTHR45947:SF3">
    <property type="entry name" value="SULFOQUINOVOSYL TRANSFERASE SQD2"/>
    <property type="match status" value="1"/>
</dbReference>
<dbReference type="Gene3D" id="3.40.50.2000">
    <property type="entry name" value="Glycogen Phosphorylase B"/>
    <property type="match status" value="2"/>
</dbReference>
<dbReference type="InterPro" id="IPR050194">
    <property type="entry name" value="Glycosyltransferase_grp1"/>
</dbReference>
<protein>
    <submittedName>
        <fullName evidence="3">Glycosyltransferase</fullName>
    </submittedName>
</protein>
<name>A0ABX1X8X3_9BACL</name>
<feature type="domain" description="Glycosyltransferase subfamily 4-like N-terminal" evidence="2">
    <location>
        <begin position="3"/>
        <end position="146"/>
    </location>
</feature>
<evidence type="ECO:0000259" key="2">
    <source>
        <dbReference type="Pfam" id="PF13477"/>
    </source>
</evidence>
<dbReference type="EMBL" id="WHNY01000035">
    <property type="protein sequence ID" value="NOU64531.1"/>
    <property type="molecule type" value="Genomic_DNA"/>
</dbReference>
<dbReference type="SUPFAM" id="SSF53756">
    <property type="entry name" value="UDP-Glycosyltransferase/glycogen phosphorylase"/>
    <property type="match status" value="1"/>
</dbReference>